<sequence>MVPSLSCISLSGSRRCSARGEVSPRAAAILKQVSNMANTGNGSLATFLLLFLVPAALHKGYLPRANKAHLQIPV</sequence>
<evidence type="ECO:0000313" key="1">
    <source>
        <dbReference type="EMBL" id="KAJ3589678.1"/>
    </source>
</evidence>
<comment type="caution">
    <text evidence="1">The sequence shown here is derived from an EMBL/GenBank/DDBJ whole genome shotgun (WGS) entry which is preliminary data.</text>
</comment>
<dbReference type="AlphaFoldDB" id="A0A9Q0I9F3"/>
<proteinExistence type="predicted"/>
<reference evidence="1" key="1">
    <citation type="submission" date="2022-07" db="EMBL/GenBank/DDBJ databases">
        <title>Chromosome-level genome of Muraenolepis orangiensis.</title>
        <authorList>
            <person name="Kim J."/>
        </authorList>
    </citation>
    <scope>NUCLEOTIDE SEQUENCE</scope>
    <source>
        <strain evidence="1">KU_S4_2022</strain>
        <tissue evidence="1">Muscle</tissue>
    </source>
</reference>
<keyword evidence="2" id="KW-1185">Reference proteome</keyword>
<dbReference type="EMBL" id="JANIIK010000115">
    <property type="protein sequence ID" value="KAJ3589678.1"/>
    <property type="molecule type" value="Genomic_DNA"/>
</dbReference>
<protein>
    <submittedName>
        <fullName evidence="1">Uncharacterized protein</fullName>
    </submittedName>
</protein>
<gene>
    <name evidence="1" type="ORF">NHX12_010521</name>
</gene>
<accession>A0A9Q0I9F3</accession>
<dbReference type="Proteomes" id="UP001148018">
    <property type="component" value="Unassembled WGS sequence"/>
</dbReference>
<organism evidence="1 2">
    <name type="scientific">Muraenolepis orangiensis</name>
    <name type="common">Patagonian moray cod</name>
    <dbReference type="NCBI Taxonomy" id="630683"/>
    <lineage>
        <taxon>Eukaryota</taxon>
        <taxon>Metazoa</taxon>
        <taxon>Chordata</taxon>
        <taxon>Craniata</taxon>
        <taxon>Vertebrata</taxon>
        <taxon>Euteleostomi</taxon>
        <taxon>Actinopterygii</taxon>
        <taxon>Neopterygii</taxon>
        <taxon>Teleostei</taxon>
        <taxon>Neoteleostei</taxon>
        <taxon>Acanthomorphata</taxon>
        <taxon>Zeiogadaria</taxon>
        <taxon>Gadariae</taxon>
        <taxon>Gadiformes</taxon>
        <taxon>Muraenolepidoidei</taxon>
        <taxon>Muraenolepididae</taxon>
        <taxon>Muraenolepis</taxon>
    </lineage>
</organism>
<evidence type="ECO:0000313" key="2">
    <source>
        <dbReference type="Proteomes" id="UP001148018"/>
    </source>
</evidence>
<name>A0A9Q0I9F3_9TELE</name>